<evidence type="ECO:0000259" key="1">
    <source>
        <dbReference type="SMART" id="SM00842"/>
    </source>
</evidence>
<keyword evidence="3" id="KW-1185">Reference proteome</keyword>
<feature type="domain" description="SHS2" evidence="1">
    <location>
        <begin position="12"/>
        <end position="180"/>
    </location>
</feature>
<dbReference type="PANTHER" id="PTHR32432:SF3">
    <property type="entry name" value="ETHANOLAMINE UTILIZATION PROTEIN EUTJ"/>
    <property type="match status" value="1"/>
</dbReference>
<evidence type="ECO:0000313" key="2">
    <source>
        <dbReference type="EMBL" id="MDM7861620.1"/>
    </source>
</evidence>
<dbReference type="EMBL" id="JAUCBP010000011">
    <property type="protein sequence ID" value="MDM7861620.1"/>
    <property type="molecule type" value="Genomic_DNA"/>
</dbReference>
<protein>
    <submittedName>
        <fullName evidence="2">Type IV pilus assembly protein PilM</fullName>
    </submittedName>
</protein>
<dbReference type="NCBIfam" id="TIGR01175">
    <property type="entry name" value="pilM"/>
    <property type="match status" value="1"/>
</dbReference>
<dbReference type="PIRSF" id="PIRSF019169">
    <property type="entry name" value="PilM"/>
    <property type="match status" value="1"/>
</dbReference>
<dbReference type="SMART" id="SM00842">
    <property type="entry name" value="FtsA"/>
    <property type="match status" value="1"/>
</dbReference>
<dbReference type="Gene3D" id="3.30.1490.300">
    <property type="match status" value="1"/>
</dbReference>
<dbReference type="InterPro" id="IPR050696">
    <property type="entry name" value="FtsA/MreB"/>
</dbReference>
<organism evidence="2 3">
    <name type="scientific">Alteromonas arenosi</name>
    <dbReference type="NCBI Taxonomy" id="3055817"/>
    <lineage>
        <taxon>Bacteria</taxon>
        <taxon>Pseudomonadati</taxon>
        <taxon>Pseudomonadota</taxon>
        <taxon>Gammaproteobacteria</taxon>
        <taxon>Alteromonadales</taxon>
        <taxon>Alteromonadaceae</taxon>
        <taxon>Alteromonas/Salinimonas group</taxon>
        <taxon>Alteromonas</taxon>
    </lineage>
</organism>
<dbReference type="RefSeq" id="WP_289366256.1">
    <property type="nucleotide sequence ID" value="NZ_JAUCBP010000011.1"/>
</dbReference>
<dbReference type="InterPro" id="IPR003494">
    <property type="entry name" value="SHS2_FtsA"/>
</dbReference>
<reference evidence="2 3" key="1">
    <citation type="submission" date="2023-06" db="EMBL/GenBank/DDBJ databases">
        <title>Alteromonas sp. ASW11-36 isolated from intertidal sand.</title>
        <authorList>
            <person name="Li Y."/>
        </authorList>
    </citation>
    <scope>NUCLEOTIDE SEQUENCE [LARGE SCALE GENOMIC DNA]</scope>
    <source>
        <strain evidence="2 3">ASW11-36</strain>
    </source>
</reference>
<dbReference type="InterPro" id="IPR005883">
    <property type="entry name" value="PilM"/>
</dbReference>
<dbReference type="InterPro" id="IPR043129">
    <property type="entry name" value="ATPase_NBD"/>
</dbReference>
<sequence>MKSMLSKSVQPILGLDIGTRFIKAVMLERAGNSFTVTAMACEPISGNAFKEREIEDFDAISNALKKVKLGLKQKKLKDVAIAVAGGSVLTKIVQMAPDQTDYELEGQIEIEADSLIPYPLDEVYLDFEELGPSETHDGRVNVLLSAAHRDTVDKRVTLIREVPMEPKVVDIEGYAMANAVSSFYPSTDEAIICVNVGASLLQVSVIKNNIVVYSKEHTFGMDVMLQDICSSMMLEREDAQRQLIEGELPETWKQEILPIFVSNLHQQINRALQMYISATHAARPEKLLLCGGGAVISEMAPMLEQDLGISIELFNPLANMQFGKNVSPEVAQKLGPQFTIAAGLASRSFNPWHI</sequence>
<dbReference type="Proteomes" id="UP001234343">
    <property type="component" value="Unassembled WGS sequence"/>
</dbReference>
<accession>A0ABT7SZL3</accession>
<dbReference type="Pfam" id="PF11104">
    <property type="entry name" value="PilM_2"/>
    <property type="match status" value="1"/>
</dbReference>
<name>A0ABT7SZL3_9ALTE</name>
<comment type="caution">
    <text evidence="2">The sequence shown here is derived from an EMBL/GenBank/DDBJ whole genome shotgun (WGS) entry which is preliminary data.</text>
</comment>
<gene>
    <name evidence="2" type="primary">pilM</name>
    <name evidence="2" type="ORF">QTP81_13550</name>
</gene>
<proteinExistence type="predicted"/>
<dbReference type="CDD" id="cd24049">
    <property type="entry name" value="ASKHA_NBD_PilM"/>
    <property type="match status" value="1"/>
</dbReference>
<evidence type="ECO:0000313" key="3">
    <source>
        <dbReference type="Proteomes" id="UP001234343"/>
    </source>
</evidence>
<dbReference type="SUPFAM" id="SSF53067">
    <property type="entry name" value="Actin-like ATPase domain"/>
    <property type="match status" value="2"/>
</dbReference>
<dbReference type="PANTHER" id="PTHR32432">
    <property type="entry name" value="CELL DIVISION PROTEIN FTSA-RELATED"/>
    <property type="match status" value="1"/>
</dbReference>
<dbReference type="Gene3D" id="3.30.420.40">
    <property type="match status" value="2"/>
</dbReference>